<comment type="caution">
    <text evidence="1">The sequence shown here is derived from an EMBL/GenBank/DDBJ whole genome shotgun (WGS) entry which is preliminary data.</text>
</comment>
<name>A0ABN9TLI3_9DINO</name>
<proteinExistence type="predicted"/>
<evidence type="ECO:0000313" key="2">
    <source>
        <dbReference type="Proteomes" id="UP001189429"/>
    </source>
</evidence>
<protein>
    <submittedName>
        <fullName evidence="1">Uncharacterized protein</fullName>
    </submittedName>
</protein>
<reference evidence="1" key="1">
    <citation type="submission" date="2023-10" db="EMBL/GenBank/DDBJ databases">
        <authorList>
            <person name="Chen Y."/>
            <person name="Shah S."/>
            <person name="Dougan E. K."/>
            <person name="Thang M."/>
            <person name="Chan C."/>
        </authorList>
    </citation>
    <scope>NUCLEOTIDE SEQUENCE [LARGE SCALE GENOMIC DNA]</scope>
</reference>
<accession>A0ABN9TLI3</accession>
<gene>
    <name evidence="1" type="ORF">PCOR1329_LOCUS39693</name>
</gene>
<evidence type="ECO:0000313" key="1">
    <source>
        <dbReference type="EMBL" id="CAK0846089.1"/>
    </source>
</evidence>
<keyword evidence="2" id="KW-1185">Reference proteome</keyword>
<dbReference type="Proteomes" id="UP001189429">
    <property type="component" value="Unassembled WGS sequence"/>
</dbReference>
<sequence>MPAARRGGGPARCDRGRARGAFAGLGALLGLAAALAETAPAFVEAPRPAAPRRATLLGLLAAPWAPAAPALAEGPRWEGRYADPRHVGCKREIKANGLSLTISGTKGTPGPGCGASDTETAWTIPASIPSLESLDIVIDFSPKGGPKDLPAKWDGDGIKFADGNKWKKLN</sequence>
<organism evidence="1 2">
    <name type="scientific">Prorocentrum cordatum</name>
    <dbReference type="NCBI Taxonomy" id="2364126"/>
    <lineage>
        <taxon>Eukaryota</taxon>
        <taxon>Sar</taxon>
        <taxon>Alveolata</taxon>
        <taxon>Dinophyceae</taxon>
        <taxon>Prorocentrales</taxon>
        <taxon>Prorocentraceae</taxon>
        <taxon>Prorocentrum</taxon>
    </lineage>
</organism>
<dbReference type="EMBL" id="CAUYUJ010014793">
    <property type="protein sequence ID" value="CAK0846089.1"/>
    <property type="molecule type" value="Genomic_DNA"/>
</dbReference>